<protein>
    <submittedName>
        <fullName evidence="1">Uncharacterized protein</fullName>
    </submittedName>
</protein>
<gene>
    <name evidence="1" type="ORF">BpHYR1_039134</name>
</gene>
<evidence type="ECO:0000313" key="2">
    <source>
        <dbReference type="Proteomes" id="UP000276133"/>
    </source>
</evidence>
<sequence length="81" mass="9413">MPIIICQSVSSERPKHVLGGTTYVSVATIYRTCFDMVLLLLLEQQLSEYTSVTLLKAFGFLLKKYIKKKNYYQILIFLFKI</sequence>
<dbReference type="EMBL" id="REGN01005917">
    <property type="protein sequence ID" value="RNA11581.1"/>
    <property type="molecule type" value="Genomic_DNA"/>
</dbReference>
<evidence type="ECO:0000313" key="1">
    <source>
        <dbReference type="EMBL" id="RNA11581.1"/>
    </source>
</evidence>
<organism evidence="1 2">
    <name type="scientific">Brachionus plicatilis</name>
    <name type="common">Marine rotifer</name>
    <name type="synonym">Brachionus muelleri</name>
    <dbReference type="NCBI Taxonomy" id="10195"/>
    <lineage>
        <taxon>Eukaryota</taxon>
        <taxon>Metazoa</taxon>
        <taxon>Spiralia</taxon>
        <taxon>Gnathifera</taxon>
        <taxon>Rotifera</taxon>
        <taxon>Eurotatoria</taxon>
        <taxon>Monogononta</taxon>
        <taxon>Pseudotrocha</taxon>
        <taxon>Ploima</taxon>
        <taxon>Brachionidae</taxon>
        <taxon>Brachionus</taxon>
    </lineage>
</organism>
<proteinExistence type="predicted"/>
<reference evidence="1 2" key="1">
    <citation type="journal article" date="2018" name="Sci. Rep.">
        <title>Genomic signatures of local adaptation to the degree of environmental predictability in rotifers.</title>
        <authorList>
            <person name="Franch-Gras L."/>
            <person name="Hahn C."/>
            <person name="Garcia-Roger E.M."/>
            <person name="Carmona M.J."/>
            <person name="Serra M."/>
            <person name="Gomez A."/>
        </authorList>
    </citation>
    <scope>NUCLEOTIDE SEQUENCE [LARGE SCALE GENOMIC DNA]</scope>
    <source>
        <strain evidence="1">HYR1</strain>
    </source>
</reference>
<keyword evidence="2" id="KW-1185">Reference proteome</keyword>
<accession>A0A3M7QKN8</accession>
<comment type="caution">
    <text evidence="1">The sequence shown here is derived from an EMBL/GenBank/DDBJ whole genome shotgun (WGS) entry which is preliminary data.</text>
</comment>
<name>A0A3M7QKN8_BRAPC</name>
<dbReference type="Proteomes" id="UP000276133">
    <property type="component" value="Unassembled WGS sequence"/>
</dbReference>
<dbReference type="AlphaFoldDB" id="A0A3M7QKN8"/>